<evidence type="ECO:0000313" key="2">
    <source>
        <dbReference type="EMBL" id="TRX99638.1"/>
    </source>
</evidence>
<feature type="transmembrane region" description="Helical" evidence="1">
    <location>
        <begin position="7"/>
        <end position="26"/>
    </location>
</feature>
<evidence type="ECO:0000256" key="1">
    <source>
        <dbReference type="SAM" id="Phobius"/>
    </source>
</evidence>
<proteinExistence type="predicted"/>
<comment type="caution">
    <text evidence="2">The sequence shown here is derived from an EMBL/GenBank/DDBJ whole genome shotgun (WGS) entry which is preliminary data.</text>
</comment>
<gene>
    <name evidence="2" type="ORF">FNV44_00945</name>
</gene>
<name>A0A553IHH0_ACHLA</name>
<evidence type="ECO:0000313" key="3">
    <source>
        <dbReference type="Proteomes" id="UP000315938"/>
    </source>
</evidence>
<accession>A0A553IHH0</accession>
<dbReference type="GeneID" id="41339086"/>
<keyword evidence="1" id="KW-0472">Membrane</keyword>
<dbReference type="RefSeq" id="WP_012242879.1">
    <property type="nucleotide sequence ID" value="NZ_JACAOE010000001.1"/>
</dbReference>
<keyword evidence="1" id="KW-1133">Transmembrane helix</keyword>
<reference evidence="2 3" key="1">
    <citation type="submission" date="2019-07" db="EMBL/GenBank/DDBJ databases">
        <title>Genome sequence of Acholeplasma laidlawii strain with increased resistance to erythromycin.</title>
        <authorList>
            <person name="Medvedeva E.S."/>
            <person name="Baranova N.B."/>
            <person name="Siniagina M.N."/>
            <person name="Mouzykantov A."/>
            <person name="Chernova O.A."/>
            <person name="Chernov V.M."/>
        </authorList>
    </citation>
    <scope>NUCLEOTIDE SEQUENCE [LARGE SCALE GENOMIC DNA]</scope>
    <source>
        <strain evidence="2 3">PG8REry</strain>
    </source>
</reference>
<organism evidence="2 3">
    <name type="scientific">Acholeplasma laidlawii</name>
    <dbReference type="NCBI Taxonomy" id="2148"/>
    <lineage>
        <taxon>Bacteria</taxon>
        <taxon>Bacillati</taxon>
        <taxon>Mycoplasmatota</taxon>
        <taxon>Mollicutes</taxon>
        <taxon>Acholeplasmatales</taxon>
        <taxon>Acholeplasmataceae</taxon>
        <taxon>Acholeplasma</taxon>
    </lineage>
</organism>
<dbReference type="Proteomes" id="UP000315938">
    <property type="component" value="Unassembled WGS sequence"/>
</dbReference>
<keyword evidence="1" id="KW-0812">Transmembrane</keyword>
<dbReference type="AlphaFoldDB" id="A0A553IHH0"/>
<sequence length="137" mass="16382">MKKKIYINPAIYLVFIIAVVGAINFGKRSIITENYLNLAQQIATYIFTIVLIWSVYWIGKDIIKPIPLTYDSKEIIIKRYFKRNLVISYKDIARAEYYNRYMRLEIHTKDKKYKFGFVVNTKELIEILKKKVKNNNF</sequence>
<dbReference type="EMBL" id="VKID01000001">
    <property type="protein sequence ID" value="TRX99638.1"/>
    <property type="molecule type" value="Genomic_DNA"/>
</dbReference>
<protein>
    <submittedName>
        <fullName evidence="2">Uncharacterized protein</fullName>
    </submittedName>
</protein>
<feature type="transmembrane region" description="Helical" evidence="1">
    <location>
        <begin position="38"/>
        <end position="58"/>
    </location>
</feature>